<keyword evidence="1" id="KW-1185">Reference proteome</keyword>
<protein>
    <submittedName>
        <fullName evidence="2">Uncharacterized protein</fullName>
    </submittedName>
</protein>
<accession>A0A0K0EZ08</accession>
<evidence type="ECO:0000313" key="2">
    <source>
        <dbReference type="WBParaSite" id="SVE_0176700.1"/>
    </source>
</evidence>
<sequence>MITFKGFPQSIWITIAENCNFIFDLFLLSESTEIQKRIHALLRYIDMNYESRNDHDSTNCKKNAGKEKFLKTNGGLRRIKAVGFVLQTNCATPIKRLRDANNPPKDYRRLGACSRFRVGFKCNIAGPAEEKRFFYGTLYFNVSNSIFFCIFKALTLIEMLSVTQFRYKATSIPPLMVV</sequence>
<reference evidence="2" key="2">
    <citation type="submission" date="2015-08" db="UniProtKB">
        <authorList>
            <consortium name="WormBaseParasite"/>
        </authorList>
    </citation>
    <scope>IDENTIFICATION</scope>
</reference>
<evidence type="ECO:0000313" key="1">
    <source>
        <dbReference type="Proteomes" id="UP000035680"/>
    </source>
</evidence>
<dbReference type="WBParaSite" id="SVE_0176700.1">
    <property type="protein sequence ID" value="SVE_0176700.1"/>
    <property type="gene ID" value="SVE_0176700"/>
</dbReference>
<name>A0A0K0EZ08_STRVS</name>
<reference evidence="1" key="1">
    <citation type="submission" date="2014-07" db="EMBL/GenBank/DDBJ databases">
        <authorList>
            <person name="Martin A.A"/>
            <person name="De Silva N."/>
        </authorList>
    </citation>
    <scope>NUCLEOTIDE SEQUENCE</scope>
</reference>
<proteinExistence type="predicted"/>
<organism evidence="1 2">
    <name type="scientific">Strongyloides venezuelensis</name>
    <name type="common">Threadworm</name>
    <dbReference type="NCBI Taxonomy" id="75913"/>
    <lineage>
        <taxon>Eukaryota</taxon>
        <taxon>Metazoa</taxon>
        <taxon>Ecdysozoa</taxon>
        <taxon>Nematoda</taxon>
        <taxon>Chromadorea</taxon>
        <taxon>Rhabditida</taxon>
        <taxon>Tylenchina</taxon>
        <taxon>Panagrolaimomorpha</taxon>
        <taxon>Strongyloidoidea</taxon>
        <taxon>Strongyloididae</taxon>
        <taxon>Strongyloides</taxon>
    </lineage>
</organism>
<dbReference type="AlphaFoldDB" id="A0A0K0EZ08"/>
<dbReference type="Proteomes" id="UP000035680">
    <property type="component" value="Unassembled WGS sequence"/>
</dbReference>